<evidence type="ECO:0000256" key="1">
    <source>
        <dbReference type="SAM" id="SignalP"/>
    </source>
</evidence>
<dbReference type="Pfam" id="PF05299">
    <property type="entry name" value="Peptidase_M61"/>
    <property type="match status" value="1"/>
</dbReference>
<dbReference type="InterPro" id="IPR027268">
    <property type="entry name" value="Peptidase_M4/M1_CTD_sf"/>
</dbReference>
<dbReference type="Gene3D" id="2.60.40.3650">
    <property type="match status" value="1"/>
</dbReference>
<dbReference type="PIRSF" id="PIRSF016493">
    <property type="entry name" value="Glycyl_aminpptds"/>
    <property type="match status" value="1"/>
</dbReference>
<evidence type="ECO:0000259" key="2">
    <source>
        <dbReference type="Pfam" id="PF05299"/>
    </source>
</evidence>
<dbReference type="EMBL" id="CP051685">
    <property type="protein sequence ID" value="QJE01054.1"/>
    <property type="molecule type" value="Genomic_DNA"/>
</dbReference>
<dbReference type="Proteomes" id="UP000502415">
    <property type="component" value="Chromosome"/>
</dbReference>
<accession>A0A7Z2VXJ2</accession>
<evidence type="ECO:0000313" key="5">
    <source>
        <dbReference type="Proteomes" id="UP000502415"/>
    </source>
</evidence>
<keyword evidence="5" id="KW-1185">Reference proteome</keyword>
<reference evidence="4 5" key="1">
    <citation type="submission" date="2020-04" db="EMBL/GenBank/DDBJ databases">
        <title>Genome sequencing of novel species.</title>
        <authorList>
            <person name="Heo J."/>
            <person name="Kim S.-J."/>
            <person name="Kim J.-S."/>
            <person name="Hong S.-B."/>
            <person name="Kwon S.-W."/>
        </authorList>
    </citation>
    <scope>NUCLEOTIDE SEQUENCE [LARGE SCALE GENOMIC DNA]</scope>
    <source>
        <strain evidence="4 5">GN2-R2</strain>
    </source>
</reference>
<dbReference type="SUPFAM" id="SSF50156">
    <property type="entry name" value="PDZ domain-like"/>
    <property type="match status" value="1"/>
</dbReference>
<name>A0A7Z2VXJ2_9BURK</name>
<gene>
    <name evidence="4" type="ORF">HH212_14270</name>
</gene>
<proteinExistence type="predicted"/>
<dbReference type="Pfam" id="PF17899">
    <property type="entry name" value="Peptidase_M61_N"/>
    <property type="match status" value="1"/>
</dbReference>
<dbReference type="RefSeq" id="WP_170203083.1">
    <property type="nucleotide sequence ID" value="NZ_CP051685.1"/>
</dbReference>
<dbReference type="InterPro" id="IPR007963">
    <property type="entry name" value="Peptidase_M61_catalytic"/>
</dbReference>
<dbReference type="InterPro" id="IPR040756">
    <property type="entry name" value="Peptidase_M61_N"/>
</dbReference>
<evidence type="ECO:0000313" key="4">
    <source>
        <dbReference type="EMBL" id="QJE01054.1"/>
    </source>
</evidence>
<feature type="domain" description="Peptidase M61 catalytic" evidence="2">
    <location>
        <begin position="326"/>
        <end position="442"/>
    </location>
</feature>
<keyword evidence="1" id="KW-0732">Signal</keyword>
<dbReference type="KEGG" id="mfy:HH212_14270"/>
<dbReference type="InterPro" id="IPR036034">
    <property type="entry name" value="PDZ_sf"/>
</dbReference>
<dbReference type="InterPro" id="IPR024191">
    <property type="entry name" value="Peptidase_M61"/>
</dbReference>
<sequence length="650" mass="71764">MNAHFPQRRSGCATRRLAGASALALSLSLALALPAGAAQPAAPVIPAPTAQSYPGTIVLNVDATNLSQQIFQMRMSIPVKPGPLTLLYPQWLPANHGPNGPITQLAGLKFSANGKPVEWTRDPVQVFAFHLTVPEGATTLEAQYQYLSPLDATQGRNTMTDDILGVQWVSTTLYPAGYVARGVTVQANLKLPAGWHYATALETADRQGDDVHFKPSDLETLVDSPLFAGRYYKQFDLDPGAKVPVRLNVFADSPESLDAKPEQIAAHRKLVQQAYKLFNSHHYDHYDFLFALSDEFGGIGREHHQSSENGVKPGYFTDWAKSEAGRDLLPHEYTHSWDGKFRRPAGQDVPNFNTPLQNELLWVYEGQTQYWGNVLAARSGLVSMAGARDALAATAARYDSVAGRNWRAVQDTVNDPIMNARRPLGWANWQRSEDYYSEGQLIWLDVDTRLRELSGDKRSLNDFARAFYSVNDGSHLPAFYTFEDVVATLNKVQPYDWAAFLRNKLDGHGPGAPLDGLARAGWKLVYTDTPTDLVKGADDRNKVTDLSYSLGFTVAQDGAIRNLIWDGVAFRAGLAANSSIVAVNDRVYKPELLKAAIKEAKDGKPIRLLVKKGNVLRTVSLDYRGGLRYPRLERIPGTKDRLEGIYSALK</sequence>
<feature type="chain" id="PRO_5030564400" evidence="1">
    <location>
        <begin position="38"/>
        <end position="650"/>
    </location>
</feature>
<protein>
    <submittedName>
        <fullName evidence="4">M61 family metallopeptidase</fullName>
    </submittedName>
</protein>
<feature type="domain" description="Peptidase M61 N-terminal" evidence="3">
    <location>
        <begin position="60"/>
        <end position="230"/>
    </location>
</feature>
<dbReference type="AlphaFoldDB" id="A0A7Z2VXJ2"/>
<feature type="signal peptide" evidence="1">
    <location>
        <begin position="1"/>
        <end position="37"/>
    </location>
</feature>
<evidence type="ECO:0000259" key="3">
    <source>
        <dbReference type="Pfam" id="PF17899"/>
    </source>
</evidence>
<organism evidence="4 5">
    <name type="scientific">Massilia forsythiae</name>
    <dbReference type="NCBI Taxonomy" id="2728020"/>
    <lineage>
        <taxon>Bacteria</taxon>
        <taxon>Pseudomonadati</taxon>
        <taxon>Pseudomonadota</taxon>
        <taxon>Betaproteobacteria</taxon>
        <taxon>Burkholderiales</taxon>
        <taxon>Oxalobacteraceae</taxon>
        <taxon>Telluria group</taxon>
        <taxon>Massilia</taxon>
    </lineage>
</organism>
<dbReference type="Gene3D" id="1.10.390.10">
    <property type="entry name" value="Neutral Protease Domain 2"/>
    <property type="match status" value="1"/>
</dbReference>